<sequence length="332" mass="34989">MVVAMMPASVLLALLSFSPPADAAAEPPAPAVSPEPQRREYEAALESVRTAQRMANEDPQRGSVQLRDALVVLSGYGTMLAKDPEGQDLRTMAQLTLARALLATDNANAAREAMDDAIRTARGDPLPTKQFGPGLTALHKERAGALAKLGSGTIAIQCNVPCRVYINERPTKSSTDGLVPGKYRVWIEASDGSQPDVQSSLEVEAEQTASIEYGVAPIIEDGPKGETKSSKRIMPRWAEAVLMSAGAVAIGTGAALWAIDGSCPDGADRTDVVACPLVYITKTSGIVFVAAGSALFLSGTISLAVDEVRLKREPSQPSSTGTAVTLQWTKRF</sequence>
<accession>A0A0C2D7M6</accession>
<name>A0A0C2D7M6_9BACT</name>
<comment type="caution">
    <text evidence="3">The sequence shown here is derived from an EMBL/GenBank/DDBJ whole genome shotgun (WGS) entry which is preliminary data.</text>
</comment>
<keyword evidence="1" id="KW-1133">Transmembrane helix</keyword>
<evidence type="ECO:0008006" key="5">
    <source>
        <dbReference type="Google" id="ProtNLM"/>
    </source>
</evidence>
<gene>
    <name evidence="3" type="ORF">DB30_05081</name>
</gene>
<proteinExistence type="predicted"/>
<dbReference type="EMBL" id="JMCC02000044">
    <property type="protein sequence ID" value="KIG16027.1"/>
    <property type="molecule type" value="Genomic_DNA"/>
</dbReference>
<reference evidence="3 4" key="1">
    <citation type="submission" date="2014-12" db="EMBL/GenBank/DDBJ databases">
        <title>Genome assembly of Enhygromyxa salina DSM 15201.</title>
        <authorList>
            <person name="Sharma G."/>
            <person name="Subramanian S."/>
        </authorList>
    </citation>
    <scope>NUCLEOTIDE SEQUENCE [LARGE SCALE GENOMIC DNA]</scope>
    <source>
        <strain evidence="3 4">DSM 15201</strain>
    </source>
</reference>
<dbReference type="Proteomes" id="UP000031599">
    <property type="component" value="Unassembled WGS sequence"/>
</dbReference>
<feature type="transmembrane region" description="Helical" evidence="1">
    <location>
        <begin position="285"/>
        <end position="305"/>
    </location>
</feature>
<keyword evidence="2" id="KW-0732">Signal</keyword>
<organism evidence="3 4">
    <name type="scientific">Enhygromyxa salina</name>
    <dbReference type="NCBI Taxonomy" id="215803"/>
    <lineage>
        <taxon>Bacteria</taxon>
        <taxon>Pseudomonadati</taxon>
        <taxon>Myxococcota</taxon>
        <taxon>Polyangia</taxon>
        <taxon>Nannocystales</taxon>
        <taxon>Nannocystaceae</taxon>
        <taxon>Enhygromyxa</taxon>
    </lineage>
</organism>
<keyword evidence="1" id="KW-0472">Membrane</keyword>
<feature type="signal peptide" evidence="2">
    <location>
        <begin position="1"/>
        <end position="23"/>
    </location>
</feature>
<evidence type="ECO:0000313" key="3">
    <source>
        <dbReference type="EMBL" id="KIG16027.1"/>
    </source>
</evidence>
<protein>
    <recommendedName>
        <fullName evidence="5">PEGA domain-containing protein</fullName>
    </recommendedName>
</protein>
<dbReference type="AlphaFoldDB" id="A0A0C2D7M6"/>
<evidence type="ECO:0000256" key="2">
    <source>
        <dbReference type="SAM" id="SignalP"/>
    </source>
</evidence>
<evidence type="ECO:0000256" key="1">
    <source>
        <dbReference type="SAM" id="Phobius"/>
    </source>
</evidence>
<keyword evidence="1" id="KW-0812">Transmembrane</keyword>
<evidence type="ECO:0000313" key="4">
    <source>
        <dbReference type="Proteomes" id="UP000031599"/>
    </source>
</evidence>
<feature type="chain" id="PRO_5002147247" description="PEGA domain-containing protein" evidence="2">
    <location>
        <begin position="24"/>
        <end position="332"/>
    </location>
</feature>